<evidence type="ECO:0000256" key="1">
    <source>
        <dbReference type="SAM" id="Phobius"/>
    </source>
</evidence>
<evidence type="ECO:0000313" key="2">
    <source>
        <dbReference type="EMBL" id="UOO93995.1"/>
    </source>
</evidence>
<dbReference type="EMBL" id="CP095005">
    <property type="protein sequence ID" value="UOO93995.1"/>
    <property type="molecule type" value="Genomic_DNA"/>
</dbReference>
<keyword evidence="3" id="KW-1185">Reference proteome</keyword>
<feature type="transmembrane region" description="Helical" evidence="1">
    <location>
        <begin position="101"/>
        <end position="124"/>
    </location>
</feature>
<feature type="transmembrane region" description="Helical" evidence="1">
    <location>
        <begin position="12"/>
        <end position="37"/>
    </location>
</feature>
<reference evidence="2" key="1">
    <citation type="submission" date="2022-04" db="EMBL/GenBank/DDBJ databases">
        <title>Sequencing and genomic assembly of Halococcus dombrowskii.</title>
        <authorList>
            <person name="Lim S.W."/>
            <person name="MacLea K.S."/>
        </authorList>
    </citation>
    <scope>NUCLEOTIDE SEQUENCE</scope>
    <source>
        <strain evidence="2">H4</strain>
    </source>
</reference>
<proteinExistence type="predicted"/>
<feature type="transmembrane region" description="Helical" evidence="1">
    <location>
        <begin position="76"/>
        <end position="95"/>
    </location>
</feature>
<gene>
    <name evidence="2" type="ORF">MUK72_08425</name>
</gene>
<name>A0AAX3ALY3_HALDO</name>
<evidence type="ECO:0008006" key="4">
    <source>
        <dbReference type="Google" id="ProtNLM"/>
    </source>
</evidence>
<keyword evidence="1" id="KW-0812">Transmembrane</keyword>
<organism evidence="2 3">
    <name type="scientific">Halococcus dombrowskii</name>
    <dbReference type="NCBI Taxonomy" id="179637"/>
    <lineage>
        <taxon>Archaea</taxon>
        <taxon>Methanobacteriati</taxon>
        <taxon>Methanobacteriota</taxon>
        <taxon>Stenosarchaea group</taxon>
        <taxon>Halobacteria</taxon>
        <taxon>Halobacteriales</taxon>
        <taxon>Halococcaceae</taxon>
        <taxon>Halococcus</taxon>
    </lineage>
</organism>
<protein>
    <recommendedName>
        <fullName evidence="4">Methylamine utilization protein MauE</fullName>
    </recommendedName>
</protein>
<dbReference type="AlphaFoldDB" id="A0AAX3ALY3"/>
<accession>A0AAX3ALY3</accession>
<sequence>MTSVRSRFGRPSGTTLGLAVLAVIVGALAAGGLFVWLGTRGPVLSLEPAVGSVALEVAGASRLPVVGYLGVGIERLYLTLGSLLVALVGITVGLIDRWWSVPAAVLVGAAAAGTTTVLSGCACGNGSTMLLAERAIQRVLDGTALLA</sequence>
<dbReference type="KEGG" id="hdo:MUK72_08425"/>
<dbReference type="Proteomes" id="UP000830542">
    <property type="component" value="Chromosome"/>
</dbReference>
<evidence type="ECO:0000313" key="3">
    <source>
        <dbReference type="Proteomes" id="UP000830542"/>
    </source>
</evidence>
<dbReference type="GeneID" id="71761867"/>
<keyword evidence="1" id="KW-0472">Membrane</keyword>
<keyword evidence="1" id="KW-1133">Transmembrane helix</keyword>
<dbReference type="RefSeq" id="WP_244698856.1">
    <property type="nucleotide sequence ID" value="NZ_BAAADN010000030.1"/>
</dbReference>